<evidence type="ECO:0000313" key="2">
    <source>
        <dbReference type="EMBL" id="KAJ9611482.1"/>
    </source>
</evidence>
<evidence type="ECO:0000313" key="3">
    <source>
        <dbReference type="Proteomes" id="UP001172673"/>
    </source>
</evidence>
<gene>
    <name evidence="2" type="ORF">H2200_004666</name>
</gene>
<evidence type="ECO:0000256" key="1">
    <source>
        <dbReference type="SAM" id="MobiDB-lite"/>
    </source>
</evidence>
<sequence>MPSITLPNFKLSDVTKSKKPRSMVEGAFNELHQWFAGLLDPIQTEYQRGMTNDKSRTDTMLRLSKLAGQVTSMKDLIEGYVNLDLNPKPRIELPDYDLPSNATTLNDAKTPEKDRLKAPVMIAKAFEAMNPWFQSFIPRIRPYYLQGVSDGDEPVNTTIRIGGFVRQVNTLKLLLLNFVNEEIEKKEKGTTSLSADDSAEEVPIPADVGVEIVTDVLDLKISDEPLPPVDDNPKFELGNPDEE</sequence>
<protein>
    <submittedName>
        <fullName evidence="2">Uncharacterized protein</fullName>
    </submittedName>
</protein>
<reference evidence="2" key="1">
    <citation type="submission" date="2022-10" db="EMBL/GenBank/DDBJ databases">
        <title>Culturing micro-colonial fungi from biological soil crusts in the Mojave desert and describing Neophaeococcomyces mojavensis, and introducing the new genera and species Taxawa tesnikishii.</title>
        <authorList>
            <person name="Kurbessoian T."/>
            <person name="Stajich J.E."/>
        </authorList>
    </citation>
    <scope>NUCLEOTIDE SEQUENCE</scope>
    <source>
        <strain evidence="2">TK_41</strain>
    </source>
</reference>
<accession>A0AA38XEB7</accession>
<comment type="caution">
    <text evidence="2">The sequence shown here is derived from an EMBL/GenBank/DDBJ whole genome shotgun (WGS) entry which is preliminary data.</text>
</comment>
<keyword evidence="3" id="KW-1185">Reference proteome</keyword>
<name>A0AA38XEB7_9EURO</name>
<dbReference type="EMBL" id="JAPDRK010000006">
    <property type="protein sequence ID" value="KAJ9611482.1"/>
    <property type="molecule type" value="Genomic_DNA"/>
</dbReference>
<organism evidence="2 3">
    <name type="scientific">Cladophialophora chaetospira</name>
    <dbReference type="NCBI Taxonomy" id="386627"/>
    <lineage>
        <taxon>Eukaryota</taxon>
        <taxon>Fungi</taxon>
        <taxon>Dikarya</taxon>
        <taxon>Ascomycota</taxon>
        <taxon>Pezizomycotina</taxon>
        <taxon>Eurotiomycetes</taxon>
        <taxon>Chaetothyriomycetidae</taxon>
        <taxon>Chaetothyriales</taxon>
        <taxon>Herpotrichiellaceae</taxon>
        <taxon>Cladophialophora</taxon>
    </lineage>
</organism>
<dbReference type="Proteomes" id="UP001172673">
    <property type="component" value="Unassembled WGS sequence"/>
</dbReference>
<feature type="region of interest" description="Disordered" evidence="1">
    <location>
        <begin position="222"/>
        <end position="243"/>
    </location>
</feature>
<proteinExistence type="predicted"/>
<dbReference type="AlphaFoldDB" id="A0AA38XEB7"/>